<dbReference type="EMBL" id="CM018047">
    <property type="protein sequence ID" value="KAA8525019.1"/>
    <property type="molecule type" value="Genomic_DNA"/>
</dbReference>
<dbReference type="InterPro" id="IPR004158">
    <property type="entry name" value="DUF247_pln"/>
</dbReference>
<reference evidence="2 3" key="1">
    <citation type="submission" date="2019-09" db="EMBL/GenBank/DDBJ databases">
        <title>A chromosome-level genome assembly of the Chinese tupelo Nyssa sinensis.</title>
        <authorList>
            <person name="Yang X."/>
            <person name="Kang M."/>
            <person name="Yang Y."/>
            <person name="Xiong H."/>
            <person name="Wang M."/>
            <person name="Zhang Z."/>
            <person name="Wang Z."/>
            <person name="Wu H."/>
            <person name="Ma T."/>
            <person name="Liu J."/>
            <person name="Xi Z."/>
        </authorList>
    </citation>
    <scope>NUCLEOTIDE SEQUENCE [LARGE SCALE GENOMIC DNA]</scope>
    <source>
        <strain evidence="2">J267</strain>
        <tissue evidence="2">Leaf</tissue>
    </source>
</reference>
<name>A0A5J5A3V3_9ASTE</name>
<keyword evidence="1" id="KW-0812">Transmembrane</keyword>
<protein>
    <submittedName>
        <fullName evidence="2">Uncharacterized protein</fullName>
    </submittedName>
</protein>
<dbReference type="Pfam" id="PF03140">
    <property type="entry name" value="DUF247"/>
    <property type="match status" value="1"/>
</dbReference>
<sequence>MGNKIKMSRNDVDSVSIRILNDKVRSACEVSFKGCIFRVHDRLRHENSKAYEPEIVAIGPYHRGKENLQGMEKHKLRYLKKLLERKNESSVARYVVSIKAMEGRARQSYAESINLSTDEFVEMLVVDGFFIIELFRKYVLKVHEDLEDPIFQLFQIQNRIRHDLMLFENQLPLFILVHLMGMTKEPSPEDNIKDLDLAFLRGTIPCPRELNSSFEMNSVSSHLLELMHKSWFPPLDAVLPNTCTSNKEFELIKSTIELREYGINFEKHVGRTLLDIKFENGVMKIPPLTVDDFTENVFRNLIAYEQYLPQNHRLYVTDYVTFMDRLINSPKDAGKLCHHGIINNWLGDDEAISSMFNKLGNNVYINPSNFSYSQVFKDVNKHCGRRWNKWLANLRENYFNTPWTIISFLAAAVLLLLTLTQTIFSVLSYAK</sequence>
<evidence type="ECO:0000313" key="2">
    <source>
        <dbReference type="EMBL" id="KAA8525019.1"/>
    </source>
</evidence>
<dbReference type="PANTHER" id="PTHR31170">
    <property type="entry name" value="BNAC04G53230D PROTEIN"/>
    <property type="match status" value="1"/>
</dbReference>
<dbReference type="PANTHER" id="PTHR31170:SF17">
    <property type="match status" value="1"/>
</dbReference>
<dbReference type="OrthoDB" id="672127at2759"/>
<dbReference type="Proteomes" id="UP000325577">
    <property type="component" value="Linkage Group LG4"/>
</dbReference>
<accession>A0A5J5A3V3</accession>
<dbReference type="AlphaFoldDB" id="A0A5J5A3V3"/>
<keyword evidence="1" id="KW-1133">Transmembrane helix</keyword>
<evidence type="ECO:0000313" key="3">
    <source>
        <dbReference type="Proteomes" id="UP000325577"/>
    </source>
</evidence>
<proteinExistence type="predicted"/>
<keyword evidence="3" id="KW-1185">Reference proteome</keyword>
<feature type="transmembrane region" description="Helical" evidence="1">
    <location>
        <begin position="403"/>
        <end position="430"/>
    </location>
</feature>
<gene>
    <name evidence="2" type="ORF">F0562_011343</name>
</gene>
<evidence type="ECO:0000256" key="1">
    <source>
        <dbReference type="SAM" id="Phobius"/>
    </source>
</evidence>
<organism evidence="2 3">
    <name type="scientific">Nyssa sinensis</name>
    <dbReference type="NCBI Taxonomy" id="561372"/>
    <lineage>
        <taxon>Eukaryota</taxon>
        <taxon>Viridiplantae</taxon>
        <taxon>Streptophyta</taxon>
        <taxon>Embryophyta</taxon>
        <taxon>Tracheophyta</taxon>
        <taxon>Spermatophyta</taxon>
        <taxon>Magnoliopsida</taxon>
        <taxon>eudicotyledons</taxon>
        <taxon>Gunneridae</taxon>
        <taxon>Pentapetalae</taxon>
        <taxon>asterids</taxon>
        <taxon>Cornales</taxon>
        <taxon>Nyssaceae</taxon>
        <taxon>Nyssa</taxon>
    </lineage>
</organism>
<keyword evidence="1" id="KW-0472">Membrane</keyword>